<dbReference type="Pfam" id="PF00474">
    <property type="entry name" value="SSF"/>
    <property type="match status" value="2"/>
</dbReference>
<feature type="transmembrane region" description="Helical" evidence="14">
    <location>
        <begin position="664"/>
        <end position="684"/>
    </location>
</feature>
<dbReference type="PROSITE" id="PS50283">
    <property type="entry name" value="NA_SOLUT_SYMP_3"/>
    <property type="match status" value="1"/>
</dbReference>
<dbReference type="GO" id="GO:0015293">
    <property type="term" value="F:symporter activity"/>
    <property type="evidence" value="ECO:0007669"/>
    <property type="project" value="UniProtKB-KW"/>
</dbReference>
<keyword evidence="7 14" id="KW-1133">Transmembrane helix</keyword>
<keyword evidence="8" id="KW-0915">Sodium</keyword>
<comment type="catalytic activity">
    <reaction evidence="12">
        <text>L-proline(in) + Na(+)(in) = L-proline(out) + Na(+)(out)</text>
        <dbReference type="Rhea" id="RHEA:28967"/>
        <dbReference type="ChEBI" id="CHEBI:29101"/>
        <dbReference type="ChEBI" id="CHEBI:60039"/>
    </reaction>
</comment>
<dbReference type="Gene3D" id="1.20.1730.10">
    <property type="entry name" value="Sodium/glucose cotransporter"/>
    <property type="match status" value="1"/>
</dbReference>
<evidence type="ECO:0000256" key="9">
    <source>
        <dbReference type="ARBA" id="ARBA00023065"/>
    </source>
</evidence>
<keyword evidence="5 14" id="KW-0812">Transmembrane</keyword>
<evidence type="ECO:0000313" key="15">
    <source>
        <dbReference type="EMBL" id="OAM87828.1"/>
    </source>
</evidence>
<feature type="transmembrane region" description="Helical" evidence="14">
    <location>
        <begin position="372"/>
        <end position="396"/>
    </location>
</feature>
<evidence type="ECO:0000256" key="14">
    <source>
        <dbReference type="SAM" id="Phobius"/>
    </source>
</evidence>
<dbReference type="RefSeq" id="WP_068772161.1">
    <property type="nucleotide sequence ID" value="NZ_CP109796.1"/>
</dbReference>
<evidence type="ECO:0000256" key="8">
    <source>
        <dbReference type="ARBA" id="ARBA00023053"/>
    </source>
</evidence>
<dbReference type="PANTHER" id="PTHR48086">
    <property type="entry name" value="SODIUM/PROLINE SYMPORTER-RELATED"/>
    <property type="match status" value="1"/>
</dbReference>
<feature type="transmembrane region" description="Helical" evidence="14">
    <location>
        <begin position="581"/>
        <end position="600"/>
    </location>
</feature>
<reference evidence="15 16" key="1">
    <citation type="submission" date="2016-01" db="EMBL/GenBank/DDBJ databases">
        <title>High potential of lignocellulose degradation of a new Verrucomicrobia species.</title>
        <authorList>
            <person name="Wang Y."/>
            <person name="Shi Y."/>
            <person name="Qiu Z."/>
            <person name="Liu S."/>
            <person name="Yang H."/>
        </authorList>
    </citation>
    <scope>NUCLEOTIDE SEQUENCE [LARGE SCALE GENOMIC DNA]</scope>
    <source>
        <strain evidence="15 16">TSB47</strain>
    </source>
</reference>
<evidence type="ECO:0000256" key="10">
    <source>
        <dbReference type="ARBA" id="ARBA00023136"/>
    </source>
</evidence>
<feature type="transmembrane region" description="Helical" evidence="14">
    <location>
        <begin position="119"/>
        <end position="144"/>
    </location>
</feature>
<evidence type="ECO:0008006" key="17">
    <source>
        <dbReference type="Google" id="ProtNLM"/>
    </source>
</evidence>
<dbReference type="EMBL" id="LRRQ01000156">
    <property type="protein sequence ID" value="OAM87828.1"/>
    <property type="molecule type" value="Genomic_DNA"/>
</dbReference>
<feature type="transmembrane region" description="Helical" evidence="14">
    <location>
        <begin position="451"/>
        <end position="472"/>
    </location>
</feature>
<keyword evidence="16" id="KW-1185">Reference proteome</keyword>
<evidence type="ECO:0000256" key="3">
    <source>
        <dbReference type="ARBA" id="ARBA00022448"/>
    </source>
</evidence>
<dbReference type="InterPro" id="IPR050277">
    <property type="entry name" value="Sodium:Solute_Symporter"/>
</dbReference>
<dbReference type="STRING" id="1184151.AW736_20435"/>
<evidence type="ECO:0000256" key="4">
    <source>
        <dbReference type="ARBA" id="ARBA00022475"/>
    </source>
</evidence>
<evidence type="ECO:0000256" key="5">
    <source>
        <dbReference type="ARBA" id="ARBA00022692"/>
    </source>
</evidence>
<feature type="transmembrane region" description="Helical" evidence="14">
    <location>
        <begin position="425"/>
        <end position="445"/>
    </location>
</feature>
<feature type="transmembrane region" description="Helical" evidence="14">
    <location>
        <begin position="218"/>
        <end position="243"/>
    </location>
</feature>
<dbReference type="GO" id="GO:0006814">
    <property type="term" value="P:sodium ion transport"/>
    <property type="evidence" value="ECO:0007669"/>
    <property type="project" value="UniProtKB-KW"/>
</dbReference>
<evidence type="ECO:0000256" key="12">
    <source>
        <dbReference type="ARBA" id="ARBA00033708"/>
    </source>
</evidence>
<feature type="transmembrane region" description="Helical" evidence="14">
    <location>
        <begin position="479"/>
        <end position="501"/>
    </location>
</feature>
<evidence type="ECO:0000256" key="6">
    <source>
        <dbReference type="ARBA" id="ARBA00022847"/>
    </source>
</evidence>
<keyword evidence="6" id="KW-0769">Symport</keyword>
<protein>
    <recommendedName>
        <fullName evidence="17">Transporter</fullName>
    </recommendedName>
</protein>
<dbReference type="PANTHER" id="PTHR48086:SF3">
    <property type="entry name" value="SODIUM_PROLINE SYMPORTER"/>
    <property type="match status" value="1"/>
</dbReference>
<organism evidence="15 16">
    <name type="scientific">Termitidicoccus mucosus</name>
    <dbReference type="NCBI Taxonomy" id="1184151"/>
    <lineage>
        <taxon>Bacteria</taxon>
        <taxon>Pseudomonadati</taxon>
        <taxon>Verrucomicrobiota</taxon>
        <taxon>Opitutia</taxon>
        <taxon>Opitutales</taxon>
        <taxon>Opitutaceae</taxon>
        <taxon>Termitidicoccus</taxon>
    </lineage>
</organism>
<evidence type="ECO:0000256" key="2">
    <source>
        <dbReference type="ARBA" id="ARBA00006434"/>
    </source>
</evidence>
<keyword evidence="4" id="KW-1003">Cell membrane</keyword>
<keyword evidence="11" id="KW-0739">Sodium transport</keyword>
<evidence type="ECO:0000256" key="13">
    <source>
        <dbReference type="RuleBase" id="RU362091"/>
    </source>
</evidence>
<name>A0A178IDM1_9BACT</name>
<comment type="caution">
    <text evidence="15">The sequence shown here is derived from an EMBL/GenBank/DDBJ whole genome shotgun (WGS) entry which is preliminary data.</text>
</comment>
<comment type="similarity">
    <text evidence="2 13">Belongs to the sodium:solute symporter (SSF) (TC 2.A.21) family.</text>
</comment>
<dbReference type="AlphaFoldDB" id="A0A178IDM1"/>
<dbReference type="Proteomes" id="UP000078486">
    <property type="component" value="Unassembled WGS sequence"/>
</dbReference>
<feature type="transmembrane region" description="Helical" evidence="14">
    <location>
        <begin position="78"/>
        <end position="99"/>
    </location>
</feature>
<dbReference type="GO" id="GO:0005886">
    <property type="term" value="C:plasma membrane"/>
    <property type="evidence" value="ECO:0007669"/>
    <property type="project" value="UniProtKB-SubCell"/>
</dbReference>
<evidence type="ECO:0000256" key="7">
    <source>
        <dbReference type="ARBA" id="ARBA00022989"/>
    </source>
</evidence>
<evidence type="ECO:0000256" key="11">
    <source>
        <dbReference type="ARBA" id="ARBA00023201"/>
    </source>
</evidence>
<feature type="transmembrane region" description="Helical" evidence="14">
    <location>
        <begin position="329"/>
        <end position="352"/>
    </location>
</feature>
<sequence>MPKGITILDILVVLGYFLAIIYIGRRAKAASSKGEEDYFLAGRKLGKLYQAFLNFGNATEPQGAVSNASFVYKSGAAYSWYSFQTVFINPYYWFMYVWFRRVRLLTMADLFVDRFNSRWLGAFYSVFQIGVAVLLIGFGSFTAYKITASLVNKPESAWTVEERQAVEGFRELRELERQQEAGELSLVMEPRLKALRELKARDQIYSNVSLLRPWAWQAAFYIVFIAVVAAYMVLGGMTAAAFAEALQGTLIIVFSIILIPTGLYVLGGWDQLAARIPNKETFNLFGGEQTGWGIFAITLVSLIQMNALSPNMNIMGSARNEMAARMGVLGLYAKRVMIILWTFAGLIAIALFTGKDALADPDTTWGALSERLLSPIPGLIGLMLAGVIAGVMSNLAAKSMAVSSLFVRNIFRLFWPDSSEERGVFVARLTIVVVLITGLISAIFMKDMMSIVQLVITVNVPFGVLIMVMFFWRKATLPAAWASIVLSVLLNIAFPLAAPWIPAMTNSQSLALRVPANPGEDASTPGVKLSPVFWETVIHKDATDLSSPLVGGGRFNMECYMVHKTGLIDVTGLTPRWRENIRYFVDALFPFIVLVLVSLVTRNRRPEQVDFFYGKMKTPVGETPELEAQAIEETRKNPRRFDHVKLLGPKSSWEFTKWDRMDTIGFLACCAGSGVLILVFWFVLKLASGA</sequence>
<keyword evidence="10 14" id="KW-0472">Membrane</keyword>
<evidence type="ECO:0000256" key="1">
    <source>
        <dbReference type="ARBA" id="ARBA00004651"/>
    </source>
</evidence>
<gene>
    <name evidence="15" type="ORF">AW736_20435</name>
</gene>
<feature type="transmembrane region" description="Helical" evidence="14">
    <location>
        <begin position="7"/>
        <end position="24"/>
    </location>
</feature>
<keyword evidence="3" id="KW-0813">Transport</keyword>
<proteinExistence type="inferred from homology"/>
<accession>A0A178IDM1</accession>
<dbReference type="InterPro" id="IPR038377">
    <property type="entry name" value="Na/Glc_symporter_sf"/>
</dbReference>
<keyword evidence="9" id="KW-0406">Ion transport</keyword>
<evidence type="ECO:0000313" key="16">
    <source>
        <dbReference type="Proteomes" id="UP000078486"/>
    </source>
</evidence>
<feature type="transmembrane region" description="Helical" evidence="14">
    <location>
        <begin position="250"/>
        <end position="269"/>
    </location>
</feature>
<comment type="subcellular location">
    <subcellularLocation>
        <location evidence="1">Cell membrane</location>
        <topology evidence="1">Multi-pass membrane protein</topology>
    </subcellularLocation>
</comment>
<dbReference type="OrthoDB" id="9814523at2"/>
<dbReference type="InterPro" id="IPR001734">
    <property type="entry name" value="Na/solute_symporter"/>
</dbReference>